<name>A0A699J924_TANCI</name>
<sequence length="122" mass="13912">WDLDNVTWGGWVEVYGTIPVCVCAQEVAGERGGFLAGKSGKGYCLVGWRFRELADFEGVTGFLFQAQVPCAFVFFMRFEMGLVLEQEEQIEFQVPWKFSLTFHTFDLENSLSLLPLYFSSLE</sequence>
<dbReference type="EMBL" id="BKCJ010378564">
    <property type="protein sequence ID" value="GFA16200.1"/>
    <property type="molecule type" value="Genomic_DNA"/>
</dbReference>
<accession>A0A699J924</accession>
<protein>
    <submittedName>
        <fullName evidence="1">Uncharacterized protein</fullName>
    </submittedName>
</protein>
<organism evidence="1">
    <name type="scientific">Tanacetum cinerariifolium</name>
    <name type="common">Dalmatian daisy</name>
    <name type="synonym">Chrysanthemum cinerariifolium</name>
    <dbReference type="NCBI Taxonomy" id="118510"/>
    <lineage>
        <taxon>Eukaryota</taxon>
        <taxon>Viridiplantae</taxon>
        <taxon>Streptophyta</taxon>
        <taxon>Embryophyta</taxon>
        <taxon>Tracheophyta</taxon>
        <taxon>Spermatophyta</taxon>
        <taxon>Magnoliopsida</taxon>
        <taxon>eudicotyledons</taxon>
        <taxon>Gunneridae</taxon>
        <taxon>Pentapetalae</taxon>
        <taxon>asterids</taxon>
        <taxon>campanulids</taxon>
        <taxon>Asterales</taxon>
        <taxon>Asteraceae</taxon>
        <taxon>Asteroideae</taxon>
        <taxon>Anthemideae</taxon>
        <taxon>Anthemidinae</taxon>
        <taxon>Tanacetum</taxon>
    </lineage>
</organism>
<proteinExistence type="predicted"/>
<reference evidence="1" key="1">
    <citation type="journal article" date="2019" name="Sci. Rep.">
        <title>Draft genome of Tanacetum cinerariifolium, the natural source of mosquito coil.</title>
        <authorList>
            <person name="Yamashiro T."/>
            <person name="Shiraishi A."/>
            <person name="Satake H."/>
            <person name="Nakayama K."/>
        </authorList>
    </citation>
    <scope>NUCLEOTIDE SEQUENCE</scope>
</reference>
<feature type="non-terminal residue" evidence="1">
    <location>
        <position position="1"/>
    </location>
</feature>
<gene>
    <name evidence="1" type="ORF">Tci_588172</name>
</gene>
<comment type="caution">
    <text evidence="1">The sequence shown here is derived from an EMBL/GenBank/DDBJ whole genome shotgun (WGS) entry which is preliminary data.</text>
</comment>
<dbReference type="AlphaFoldDB" id="A0A699J924"/>
<evidence type="ECO:0000313" key="1">
    <source>
        <dbReference type="EMBL" id="GFA16200.1"/>
    </source>
</evidence>